<gene>
    <name evidence="1" type="ORF">PS624_01316</name>
</gene>
<organism evidence="1 2">
    <name type="scientific">Pseudomonas fluorescens</name>
    <dbReference type="NCBI Taxonomy" id="294"/>
    <lineage>
        <taxon>Bacteria</taxon>
        <taxon>Pseudomonadati</taxon>
        <taxon>Pseudomonadota</taxon>
        <taxon>Gammaproteobacteria</taxon>
        <taxon>Pseudomonadales</taxon>
        <taxon>Pseudomonadaceae</taxon>
        <taxon>Pseudomonas</taxon>
    </lineage>
</organism>
<dbReference type="AlphaFoldDB" id="A0A5E6RAS2"/>
<protein>
    <recommendedName>
        <fullName evidence="3">Bacterial Ig-like domain-containing protein</fullName>
    </recommendedName>
</protein>
<proteinExistence type="predicted"/>
<sequence>MAVATAPTLTSVRDSVGEVAAGGTTFDTSVTLSGKAFANQKVEIFDGTTSKGEVPVDASGNWTLPLTALSASAHSITVKALYGSNPVSAARIFTVAKRQTPNVVAAYANGVFIPLHTGIELTQRSVMIEVEVEFGNAPGSREMRVEIEAGGNQYTFAGSVVVSGAGRRRFALQPVRDIPHRLALNLYARAYGDGLAQSGPYGFGIIGL</sequence>
<evidence type="ECO:0008006" key="3">
    <source>
        <dbReference type="Google" id="ProtNLM"/>
    </source>
</evidence>
<evidence type="ECO:0000313" key="2">
    <source>
        <dbReference type="Proteomes" id="UP000326241"/>
    </source>
</evidence>
<reference evidence="1 2" key="1">
    <citation type="submission" date="2019-09" db="EMBL/GenBank/DDBJ databases">
        <authorList>
            <person name="Chandra G."/>
            <person name="Truman W A."/>
        </authorList>
    </citation>
    <scope>NUCLEOTIDE SEQUENCE [LARGE SCALE GENOMIC DNA]</scope>
    <source>
        <strain evidence="1">PS624</strain>
    </source>
</reference>
<name>A0A5E6RAS2_PSEFL</name>
<dbReference type="Proteomes" id="UP000326241">
    <property type="component" value="Unassembled WGS sequence"/>
</dbReference>
<accession>A0A5E6RAS2</accession>
<dbReference type="Gene3D" id="2.60.40.10">
    <property type="entry name" value="Immunoglobulins"/>
    <property type="match status" value="1"/>
</dbReference>
<evidence type="ECO:0000313" key="1">
    <source>
        <dbReference type="EMBL" id="VVM61291.1"/>
    </source>
</evidence>
<dbReference type="EMBL" id="CABVGZ010000009">
    <property type="protein sequence ID" value="VVM61291.1"/>
    <property type="molecule type" value="Genomic_DNA"/>
</dbReference>
<dbReference type="InterPro" id="IPR013783">
    <property type="entry name" value="Ig-like_fold"/>
</dbReference>